<evidence type="ECO:0000313" key="2">
    <source>
        <dbReference type="Proteomes" id="UP000000427"/>
    </source>
</evidence>
<name>A0A2P0HH11_BACAN</name>
<proteinExistence type="predicted"/>
<dbReference type="Proteomes" id="UP000000427">
    <property type="component" value="Chromosome"/>
</dbReference>
<protein>
    <submittedName>
        <fullName evidence="1">Uncharacterized protein</fullName>
    </submittedName>
</protein>
<sequence>MELFDYYKRKGKMKLLIGTGIFILALCAVYEDWGQFIFFVIAASIFFGIGFWQLRKGKLIQKNMIKVMQHFGMLILWLY</sequence>
<dbReference type="AlphaFoldDB" id="A0A2P0HH11"/>
<accession>A0A2P0HH11</accession>
<gene>
    <name evidence="1" type="ordered locus">BA_3477</name>
</gene>
<dbReference type="KEGG" id="banh:HYU01_17040"/>
<dbReference type="EMBL" id="AE016879">
    <property type="protein sequence ID" value="AAP27244.1"/>
    <property type="molecule type" value="Genomic_DNA"/>
</dbReference>
<reference evidence="1 2" key="1">
    <citation type="journal article" date="2003" name="Nature">
        <title>The genome sequence of Bacillus anthracis Ames and comparison to closely related bacteria.</title>
        <authorList>
            <person name="Read T.D."/>
            <person name="Peterson S.N."/>
            <person name="Tourasse N."/>
            <person name="Baillie L.W."/>
            <person name="Paulsen I.T."/>
            <person name="Nelson K.E."/>
            <person name="Tettelin H."/>
            <person name="Fouts D.E."/>
            <person name="Eisen J.A."/>
            <person name="Gill S.R."/>
            <person name="Holtzapple E.K."/>
            <person name="Okstad O.A."/>
            <person name="Helgason E."/>
            <person name="Rilstone J."/>
            <person name="Wu M."/>
            <person name="Kolonay J.F."/>
            <person name="Beanan M.J."/>
            <person name="Dodson R.J."/>
            <person name="Brinkac L.M."/>
            <person name="Gwinn M."/>
            <person name="DeBoy R.T."/>
            <person name="Madpu R."/>
            <person name="Daugherty S.C."/>
            <person name="Durkin A.S."/>
            <person name="Haft D.H."/>
            <person name="Nelson W.C."/>
            <person name="Peterson J.D."/>
            <person name="Pop M."/>
            <person name="Khouri H.M."/>
            <person name="Radune D."/>
            <person name="Benton J.L."/>
            <person name="Mahamoud Y."/>
            <person name="Jiang L."/>
            <person name="Hance I.R."/>
            <person name="Weidman J.F."/>
            <person name="Berry K.J."/>
            <person name="Plaut R.D."/>
            <person name="Wolf A.M."/>
            <person name="Watkins K.L."/>
            <person name="Nierman W.C."/>
            <person name="Hazen A."/>
            <person name="Cline R."/>
            <person name="Redmond C."/>
            <person name="Thwaite J.E."/>
            <person name="White O."/>
            <person name="Salzberg S.L."/>
            <person name="Thomason B."/>
            <person name="Friedlander A.M."/>
            <person name="Koehler T.M."/>
            <person name="Hanna P.C."/>
            <person name="Kolsto A.B."/>
            <person name="Fraser C.M."/>
        </authorList>
    </citation>
    <scope>NUCLEOTIDE SEQUENCE [LARGE SCALE GENOMIC DNA]</scope>
    <source>
        <strain evidence="2">Ames / isolate Porton</strain>
    </source>
</reference>
<organism evidence="1 2">
    <name type="scientific">Bacillus anthracis</name>
    <name type="common">anthrax bacterium</name>
    <dbReference type="NCBI Taxonomy" id="1392"/>
    <lineage>
        <taxon>Bacteria</taxon>
        <taxon>Bacillati</taxon>
        <taxon>Bacillota</taxon>
        <taxon>Bacilli</taxon>
        <taxon>Bacillales</taxon>
        <taxon>Bacillaceae</taxon>
        <taxon>Bacillus</taxon>
        <taxon>Bacillus cereus group</taxon>
    </lineage>
</organism>
<dbReference type="KEGG" id="ban:BA_3477"/>
<evidence type="ECO:0000313" key="1">
    <source>
        <dbReference type="EMBL" id="AAP27244.1"/>
    </source>
</evidence>